<protein>
    <submittedName>
        <fullName evidence="2">Uncharacterized protein</fullName>
    </submittedName>
</protein>
<dbReference type="EMBL" id="JAAALK010000286">
    <property type="protein sequence ID" value="KAG8062343.1"/>
    <property type="molecule type" value="Genomic_DNA"/>
</dbReference>
<keyword evidence="3" id="KW-1185">Reference proteome</keyword>
<evidence type="ECO:0000256" key="1">
    <source>
        <dbReference type="SAM" id="MobiDB-lite"/>
    </source>
</evidence>
<reference evidence="2" key="2">
    <citation type="submission" date="2021-02" db="EMBL/GenBank/DDBJ databases">
        <authorList>
            <person name="Kimball J.A."/>
            <person name="Haas M.W."/>
            <person name="Macchietto M."/>
            <person name="Kono T."/>
            <person name="Duquette J."/>
            <person name="Shao M."/>
        </authorList>
    </citation>
    <scope>NUCLEOTIDE SEQUENCE</scope>
    <source>
        <tissue evidence="2">Fresh leaf tissue</tissue>
    </source>
</reference>
<feature type="compositionally biased region" description="Basic and acidic residues" evidence="1">
    <location>
        <begin position="7"/>
        <end position="18"/>
    </location>
</feature>
<dbReference type="AlphaFoldDB" id="A0A8J5VX69"/>
<dbReference type="Proteomes" id="UP000729402">
    <property type="component" value="Unassembled WGS sequence"/>
</dbReference>
<proteinExistence type="predicted"/>
<gene>
    <name evidence="2" type="ORF">GUJ93_ZPchr0003g16899</name>
</gene>
<accession>A0A8J5VX69</accession>
<evidence type="ECO:0000313" key="2">
    <source>
        <dbReference type="EMBL" id="KAG8062343.1"/>
    </source>
</evidence>
<organism evidence="2 3">
    <name type="scientific">Zizania palustris</name>
    <name type="common">Northern wild rice</name>
    <dbReference type="NCBI Taxonomy" id="103762"/>
    <lineage>
        <taxon>Eukaryota</taxon>
        <taxon>Viridiplantae</taxon>
        <taxon>Streptophyta</taxon>
        <taxon>Embryophyta</taxon>
        <taxon>Tracheophyta</taxon>
        <taxon>Spermatophyta</taxon>
        <taxon>Magnoliopsida</taxon>
        <taxon>Liliopsida</taxon>
        <taxon>Poales</taxon>
        <taxon>Poaceae</taxon>
        <taxon>BOP clade</taxon>
        <taxon>Oryzoideae</taxon>
        <taxon>Oryzeae</taxon>
        <taxon>Zizaniinae</taxon>
        <taxon>Zizania</taxon>
    </lineage>
</organism>
<sequence>MSTSAAKDSDEKQCKSMEESNATEENSGKRKVAQNNSASKFPEPQSVAATDSHSLAKRICTVLETLISLTLIL</sequence>
<feature type="region of interest" description="Disordered" evidence="1">
    <location>
        <begin position="1"/>
        <end position="51"/>
    </location>
</feature>
<comment type="caution">
    <text evidence="2">The sequence shown here is derived from an EMBL/GenBank/DDBJ whole genome shotgun (WGS) entry which is preliminary data.</text>
</comment>
<evidence type="ECO:0000313" key="3">
    <source>
        <dbReference type="Proteomes" id="UP000729402"/>
    </source>
</evidence>
<name>A0A8J5VX69_ZIZPA</name>
<reference evidence="2" key="1">
    <citation type="journal article" date="2021" name="bioRxiv">
        <title>Whole Genome Assembly and Annotation of Northern Wild Rice, Zizania palustris L., Supports a Whole Genome Duplication in the Zizania Genus.</title>
        <authorList>
            <person name="Haas M."/>
            <person name="Kono T."/>
            <person name="Macchietto M."/>
            <person name="Millas R."/>
            <person name="McGilp L."/>
            <person name="Shao M."/>
            <person name="Duquette J."/>
            <person name="Hirsch C.N."/>
            <person name="Kimball J."/>
        </authorList>
    </citation>
    <scope>NUCLEOTIDE SEQUENCE</scope>
    <source>
        <tissue evidence="2">Fresh leaf tissue</tissue>
    </source>
</reference>